<comment type="caution">
    <text evidence="11">The sequence shown here is derived from an EMBL/GenBank/DDBJ whole genome shotgun (WGS) entry which is preliminary data.</text>
</comment>
<keyword evidence="6 9" id="KW-1133">Transmembrane helix</keyword>
<evidence type="ECO:0000259" key="10">
    <source>
        <dbReference type="PROSITE" id="PS51352"/>
    </source>
</evidence>
<evidence type="ECO:0000313" key="12">
    <source>
        <dbReference type="Proteomes" id="UP001314263"/>
    </source>
</evidence>
<feature type="domain" description="Thioredoxin" evidence="10">
    <location>
        <begin position="1"/>
        <end position="109"/>
    </location>
</feature>
<evidence type="ECO:0000256" key="4">
    <source>
        <dbReference type="ARBA" id="ARBA00022824"/>
    </source>
</evidence>
<organism evidence="11 12">
    <name type="scientific">Coccomyxa viridis</name>
    <dbReference type="NCBI Taxonomy" id="1274662"/>
    <lineage>
        <taxon>Eukaryota</taxon>
        <taxon>Viridiplantae</taxon>
        <taxon>Chlorophyta</taxon>
        <taxon>core chlorophytes</taxon>
        <taxon>Trebouxiophyceae</taxon>
        <taxon>Trebouxiophyceae incertae sedis</taxon>
        <taxon>Coccomyxaceae</taxon>
        <taxon>Coccomyxa</taxon>
    </lineage>
</organism>
<dbReference type="Pfam" id="PF00085">
    <property type="entry name" value="Thioredoxin"/>
    <property type="match status" value="1"/>
</dbReference>
<evidence type="ECO:0000256" key="7">
    <source>
        <dbReference type="ARBA" id="ARBA00023157"/>
    </source>
</evidence>
<dbReference type="EMBL" id="CAUYUE010000014">
    <property type="protein sequence ID" value="CAK0786221.1"/>
    <property type="molecule type" value="Genomic_DNA"/>
</dbReference>
<dbReference type="CDD" id="cd02961">
    <property type="entry name" value="PDI_a_family"/>
    <property type="match status" value="1"/>
</dbReference>
<dbReference type="InterPro" id="IPR052454">
    <property type="entry name" value="TMX_domain-containing"/>
</dbReference>
<keyword evidence="4" id="KW-0256">Endoplasmic reticulum</keyword>
<proteinExistence type="predicted"/>
<gene>
    <name evidence="11" type="ORF">CVIRNUC_009434</name>
</gene>
<protein>
    <recommendedName>
        <fullName evidence="10">Thioredoxin domain-containing protein</fullName>
    </recommendedName>
</protein>
<dbReference type="InterPro" id="IPR013766">
    <property type="entry name" value="Thioredoxin_domain"/>
</dbReference>
<keyword evidence="9" id="KW-0812">Transmembrane</keyword>
<evidence type="ECO:0000256" key="8">
    <source>
        <dbReference type="ARBA" id="ARBA00023284"/>
    </source>
</evidence>
<evidence type="ECO:0000256" key="1">
    <source>
        <dbReference type="ARBA" id="ARBA00004389"/>
    </source>
</evidence>
<keyword evidence="12" id="KW-1185">Reference proteome</keyword>
<evidence type="ECO:0000313" key="11">
    <source>
        <dbReference type="EMBL" id="CAK0786221.1"/>
    </source>
</evidence>
<keyword evidence="8" id="KW-0676">Redox-active center</keyword>
<dbReference type="Proteomes" id="UP001314263">
    <property type="component" value="Unassembled WGS sequence"/>
</dbReference>
<evidence type="ECO:0000256" key="5">
    <source>
        <dbReference type="ARBA" id="ARBA00022982"/>
    </source>
</evidence>
<evidence type="ECO:0000256" key="6">
    <source>
        <dbReference type="ARBA" id="ARBA00022989"/>
    </source>
</evidence>
<reference evidence="11 12" key="1">
    <citation type="submission" date="2023-10" db="EMBL/GenBank/DDBJ databases">
        <authorList>
            <person name="Maclean D."/>
            <person name="Macfadyen A."/>
        </authorList>
    </citation>
    <scope>NUCLEOTIDE SEQUENCE [LARGE SCALE GENOMIC DNA]</scope>
</reference>
<evidence type="ECO:0000256" key="9">
    <source>
        <dbReference type="SAM" id="Phobius"/>
    </source>
</evidence>
<sequence>MSGEVIELTDLTFDKRVTGGEVWFIDVYAPWCIHCRELEPIWETVAGELKGLVNVGKVDGTKEKVLMRRFAADSFPQLYLVDSRERSTRQYSGIRAVEQMVEFARRGYKDVEPLPFYVNPVSTFGRAAAAMLLLPARVHALFLYLHEEKHYGTLPLLAGGLAVPLLAGLLLICAMDTFAQSRLRAIHVHQHMQ</sequence>
<keyword evidence="9" id="KW-0472">Membrane</keyword>
<name>A0AAV1IHG4_9CHLO</name>
<dbReference type="GO" id="GO:0005789">
    <property type="term" value="C:endoplasmic reticulum membrane"/>
    <property type="evidence" value="ECO:0007669"/>
    <property type="project" value="UniProtKB-SubCell"/>
</dbReference>
<keyword evidence="3" id="KW-0732">Signal</keyword>
<dbReference type="AlphaFoldDB" id="A0AAV1IHG4"/>
<feature type="transmembrane region" description="Helical" evidence="9">
    <location>
        <begin position="154"/>
        <end position="174"/>
    </location>
</feature>
<dbReference type="InterPro" id="IPR036249">
    <property type="entry name" value="Thioredoxin-like_sf"/>
</dbReference>
<keyword evidence="7" id="KW-1015">Disulfide bond</keyword>
<evidence type="ECO:0000256" key="3">
    <source>
        <dbReference type="ARBA" id="ARBA00022729"/>
    </source>
</evidence>
<keyword evidence="5" id="KW-0249">Electron transport</keyword>
<feature type="transmembrane region" description="Helical" evidence="9">
    <location>
        <begin position="114"/>
        <end position="134"/>
    </location>
</feature>
<dbReference type="Gene3D" id="3.40.30.10">
    <property type="entry name" value="Glutaredoxin"/>
    <property type="match status" value="1"/>
</dbReference>
<evidence type="ECO:0000256" key="2">
    <source>
        <dbReference type="ARBA" id="ARBA00022448"/>
    </source>
</evidence>
<keyword evidence="2" id="KW-0813">Transport</keyword>
<dbReference type="PANTHER" id="PTHR46107:SF3">
    <property type="entry name" value="THIOREDOXIN DOMAIN-CONTAINING PROTEIN"/>
    <property type="match status" value="1"/>
</dbReference>
<dbReference type="PROSITE" id="PS51352">
    <property type="entry name" value="THIOREDOXIN_2"/>
    <property type="match status" value="1"/>
</dbReference>
<dbReference type="GO" id="GO:0015036">
    <property type="term" value="F:disulfide oxidoreductase activity"/>
    <property type="evidence" value="ECO:0007669"/>
    <property type="project" value="TreeGrafter"/>
</dbReference>
<dbReference type="PANTHER" id="PTHR46107">
    <property type="entry name" value="DUMPY: SHORTER THAN WILD-TYPE"/>
    <property type="match status" value="1"/>
</dbReference>
<dbReference type="SUPFAM" id="SSF52833">
    <property type="entry name" value="Thioredoxin-like"/>
    <property type="match status" value="1"/>
</dbReference>
<comment type="subcellular location">
    <subcellularLocation>
        <location evidence="1">Endoplasmic reticulum membrane</location>
        <topology evidence="1">Single-pass membrane protein</topology>
    </subcellularLocation>
</comment>
<accession>A0AAV1IHG4</accession>